<protein>
    <submittedName>
        <fullName evidence="1">Uncharacterized protein</fullName>
    </submittedName>
</protein>
<organism evidence="1">
    <name type="scientific">Candidatus Nitrotoga fabula</name>
    <dbReference type="NCBI Taxonomy" id="2182327"/>
    <lineage>
        <taxon>Bacteria</taxon>
        <taxon>Pseudomonadati</taxon>
        <taxon>Pseudomonadota</taxon>
        <taxon>Betaproteobacteria</taxon>
        <taxon>Nitrosomonadales</taxon>
        <taxon>Gallionellaceae</taxon>
        <taxon>Candidatus Nitrotoga</taxon>
    </lineage>
</organism>
<dbReference type="AlphaFoldDB" id="A0A2X0R801"/>
<dbReference type="EMBL" id="LS423452">
    <property type="protein sequence ID" value="SPS06142.1"/>
    <property type="molecule type" value="Genomic_DNA"/>
</dbReference>
<proteinExistence type="predicted"/>
<evidence type="ECO:0000313" key="1">
    <source>
        <dbReference type="EMBL" id="SPS06142.1"/>
    </source>
</evidence>
<sequence>MLYPARVVKLVDTTDLKSVGEKSLYRFKSGPGHQQTIAYRVLPQAKKTAFFRKS</sequence>
<accession>A0A2X0R801</accession>
<reference evidence="1" key="1">
    <citation type="submission" date="2018-05" db="EMBL/GenBank/DDBJ databases">
        <authorList>
            <person name="Lanie J.A."/>
            <person name="Ng W.-L."/>
            <person name="Kazmierczak K.M."/>
            <person name="Andrzejewski T.M."/>
            <person name="Davidsen T.M."/>
            <person name="Wayne K.J."/>
            <person name="Tettelin H."/>
            <person name="Glass J.I."/>
            <person name="Rusch D."/>
            <person name="Podicherti R."/>
            <person name="Tsui H.-C.T."/>
            <person name="Winkler M.E."/>
        </authorList>
    </citation>
    <scope>NUCLEOTIDE SEQUENCE</scope>
    <source>
        <strain evidence="1">KNB</strain>
    </source>
</reference>
<name>A0A2X0R801_9PROT</name>
<gene>
    <name evidence="1" type="ORF">NITFAB_1732</name>
</gene>